<organism evidence="7">
    <name type="scientific">Oryza punctata</name>
    <name type="common">Red rice</name>
    <dbReference type="NCBI Taxonomy" id="4537"/>
    <lineage>
        <taxon>Eukaryota</taxon>
        <taxon>Viridiplantae</taxon>
        <taxon>Streptophyta</taxon>
        <taxon>Embryophyta</taxon>
        <taxon>Tracheophyta</taxon>
        <taxon>Spermatophyta</taxon>
        <taxon>Magnoliopsida</taxon>
        <taxon>Liliopsida</taxon>
        <taxon>Poales</taxon>
        <taxon>Poaceae</taxon>
        <taxon>BOP clade</taxon>
        <taxon>Oryzoideae</taxon>
        <taxon>Oryzeae</taxon>
        <taxon>Oryzinae</taxon>
        <taxon>Oryza</taxon>
    </lineage>
</organism>
<dbReference type="Proteomes" id="UP000026962">
    <property type="component" value="Chromosome 10"/>
</dbReference>
<feature type="domain" description="GH10" evidence="6">
    <location>
        <begin position="752"/>
        <end position="1049"/>
    </location>
</feature>
<dbReference type="GO" id="GO:0031176">
    <property type="term" value="F:endo-1,4-beta-xylanase activity"/>
    <property type="evidence" value="ECO:0007669"/>
    <property type="project" value="UniProtKB-ARBA"/>
</dbReference>
<accession>A0A0E0M6T6</accession>
<dbReference type="OMA" id="PMANATM"/>
<keyword evidence="4" id="KW-0119">Carbohydrate metabolism</keyword>
<dbReference type="Gene3D" id="3.20.20.80">
    <property type="entry name" value="Glycosidases"/>
    <property type="match status" value="2"/>
</dbReference>
<dbReference type="AlphaFoldDB" id="A0A0E0M6T6"/>
<evidence type="ECO:0000256" key="4">
    <source>
        <dbReference type="ARBA" id="ARBA00023277"/>
    </source>
</evidence>
<evidence type="ECO:0000259" key="6">
    <source>
        <dbReference type="PROSITE" id="PS51760"/>
    </source>
</evidence>
<dbReference type="InterPro" id="IPR017853">
    <property type="entry name" value="GH"/>
</dbReference>
<dbReference type="EnsemblPlants" id="OPUNC10G06160.1">
    <property type="protein sequence ID" value="OPUNC10G06160.1"/>
    <property type="gene ID" value="OPUNC10G06160"/>
</dbReference>
<dbReference type="STRING" id="4537.A0A0E0M6T6"/>
<dbReference type="Gene3D" id="2.60.120.260">
    <property type="entry name" value="Galactose-binding domain-like"/>
    <property type="match status" value="2"/>
</dbReference>
<dbReference type="InterPro" id="IPR001000">
    <property type="entry name" value="GH10_dom"/>
</dbReference>
<dbReference type="PANTHER" id="PTHR31490">
    <property type="entry name" value="GLYCOSYL HYDROLASE"/>
    <property type="match status" value="1"/>
</dbReference>
<evidence type="ECO:0000313" key="8">
    <source>
        <dbReference type="Proteomes" id="UP000026962"/>
    </source>
</evidence>
<dbReference type="InterPro" id="IPR008979">
    <property type="entry name" value="Galactose-bd-like_sf"/>
</dbReference>
<reference evidence="7" key="1">
    <citation type="submission" date="2015-04" db="UniProtKB">
        <authorList>
            <consortium name="EnsemblPlants"/>
        </authorList>
    </citation>
    <scope>IDENTIFICATION</scope>
</reference>
<feature type="domain" description="GH10" evidence="6">
    <location>
        <begin position="203"/>
        <end position="501"/>
    </location>
</feature>
<dbReference type="InterPro" id="IPR003305">
    <property type="entry name" value="CenC_carb-bd"/>
</dbReference>
<proteinExistence type="inferred from homology"/>
<dbReference type="HOGENOM" id="CLU_006004_0_0_1"/>
<keyword evidence="8" id="KW-1185">Reference proteome</keyword>
<dbReference type="PANTHER" id="PTHR31490:SF8">
    <property type="entry name" value="OS10G0351700 PROTEIN"/>
    <property type="match status" value="1"/>
</dbReference>
<comment type="similarity">
    <text evidence="1">Belongs to the glycosyl hydrolase 10 (cellulase F) family.</text>
</comment>
<evidence type="ECO:0000256" key="2">
    <source>
        <dbReference type="ARBA" id="ARBA00022737"/>
    </source>
</evidence>
<evidence type="ECO:0000313" key="7">
    <source>
        <dbReference type="EnsemblPlants" id="OPUNC10G06160.1"/>
    </source>
</evidence>
<keyword evidence="5" id="KW-0624">Polysaccharide degradation</keyword>
<keyword evidence="3" id="KW-0378">Hydrolase</keyword>
<dbReference type="eggNOG" id="ENOG502QSCW">
    <property type="taxonomic scope" value="Eukaryota"/>
</dbReference>
<dbReference type="Pfam" id="PF02018">
    <property type="entry name" value="CBM_4_9"/>
    <property type="match status" value="1"/>
</dbReference>
<dbReference type="GO" id="GO:0000272">
    <property type="term" value="P:polysaccharide catabolic process"/>
    <property type="evidence" value="ECO:0007669"/>
    <property type="project" value="UniProtKB-KW"/>
</dbReference>
<sequence>MHGQMVRSVPYDHTASIEASCLSNPMIPLYSGGVIKNSEFNVGLTDWTVPWGVQATVNSSSSGNKFAEARTVGQPSRTVYQTVQMQPNTHYSLSAWLQVSAGTANVKAVIRTPDGQFVAASATVAKSGCWSMIKGGMTSYSSGQGQLYFEADAAVVIWVDSVALQPFTFDEWDAHRQQSAGKARRSAAVRVVARGGRPDGEPVANATVTVELVRPGFPFGNAMTREILDNPAYEQWFTSRFTVATFENEMKWYSTEWSQGHEDYRVPDAMLALADRHGIRVRGHNVFWDDQSTQMNWVKSLGLDELKAAMDKRLRSVVSRYGGGKVIGWDVVNENLHWSFYEGKLGPDASPAIYHQVGQIDGETPLFMNEFNTVEQPVDMAAMASKYVAKMNQIRSFPGNGGLKLAVGLESHFGGTPNIPFMRATLDTLAQLKLPIWLTEIDIANGTNQAQHLEEVLREGYGHPNVDGMVMWAAWHATGCYVMCLTDNEFKNLAVGDVVDKLIAEWRTHPVAATTDADGVVEIDLVHGEYNVTVTHPSLVSPAVRTLTVDASTSIPENAIDISCLRDPMKPLYNGGIIQNGEFNSGLMGWSTHRDIKAGVSSSPSGNKFAVVQRTDSPSGAADAAVPSRSVYQKIQLQSDTHYSLSAWLQVSAGAAHVKAFVKTPNGERVVAGSVSAQSGCWSMLKGGMTAYSSGPGRIFFESDAPVDIWVDSVSMQPFTFDEWDAHRQQSASKARRSTVRVVARDANGAPMANATMIIELLRVGFPFGNTLTKEILDLPEYEKWFTSRFSVATFENEMKWYSTEWTQNNEDYRVADAMLKLAQKYNIKVRGHNVFWDDQNSQMKWVTPLNLNQLKAAMQKRLKSVVTRYAGKVIHWDVVNENLHFNFFETKLGPNASPMIYNQVGQLDHNAILFMNEFNTLEQPGDPNPVPSKYVAKMKQIQSYPGNSGLKLGVGLESHFSTPNIPYMRSALDTLAQLKLPMWLTEVDVVKGPNQVKYLEQVLREGYAHPSVNGMIMWAAWHAKGCYVMCLTDNSFKNLPVGTLVDKLIAEWKTHKTAATTDADGAIELDLPHGDYNLTVSHPSLGTNAAVHAMTVDAASSASEHLINIKV</sequence>
<evidence type="ECO:0000256" key="3">
    <source>
        <dbReference type="ARBA" id="ARBA00022801"/>
    </source>
</evidence>
<reference evidence="7" key="2">
    <citation type="submission" date="2018-05" db="EMBL/GenBank/DDBJ databases">
        <title>OpunRS2 (Oryza punctata Reference Sequence Version 2).</title>
        <authorList>
            <person name="Zhang J."/>
            <person name="Kudrna D."/>
            <person name="Lee S."/>
            <person name="Talag J."/>
            <person name="Welchert J."/>
            <person name="Wing R.A."/>
        </authorList>
    </citation>
    <scope>NUCLEOTIDE SEQUENCE [LARGE SCALE GENOMIC DNA]</scope>
</reference>
<protein>
    <recommendedName>
        <fullName evidence="6">GH10 domain-containing protein</fullName>
    </recommendedName>
</protein>
<dbReference type="SUPFAM" id="SSF51445">
    <property type="entry name" value="(Trans)glycosidases"/>
    <property type="match status" value="2"/>
</dbReference>
<dbReference type="InterPro" id="IPR044846">
    <property type="entry name" value="GH10"/>
</dbReference>
<evidence type="ECO:0000256" key="1">
    <source>
        <dbReference type="ARBA" id="ARBA00007495"/>
    </source>
</evidence>
<evidence type="ECO:0000256" key="5">
    <source>
        <dbReference type="ARBA" id="ARBA00023326"/>
    </source>
</evidence>
<dbReference type="Pfam" id="PF00331">
    <property type="entry name" value="Glyco_hydro_10"/>
    <property type="match status" value="2"/>
</dbReference>
<dbReference type="PROSITE" id="PS51760">
    <property type="entry name" value="GH10_2"/>
    <property type="match status" value="2"/>
</dbReference>
<dbReference type="SMART" id="SM00633">
    <property type="entry name" value="Glyco_10"/>
    <property type="match status" value="1"/>
</dbReference>
<dbReference type="SUPFAM" id="SSF49785">
    <property type="entry name" value="Galactose-binding domain-like"/>
    <property type="match status" value="2"/>
</dbReference>
<keyword evidence="2" id="KW-0677">Repeat</keyword>
<name>A0A0E0M6T6_ORYPU</name>
<dbReference type="Gramene" id="OPUNC10G06160.1">
    <property type="protein sequence ID" value="OPUNC10G06160.1"/>
    <property type="gene ID" value="OPUNC10G06160"/>
</dbReference>